<sequence length="39" mass="4534">MFHVEGVWAFPGADYVYLVLILFLDLLALYIGRTFTKKI</sequence>
<proteinExistence type="predicted"/>
<keyword evidence="1" id="KW-0472">Membrane</keyword>
<comment type="caution">
    <text evidence="2">The sequence shown here is derived from an EMBL/GenBank/DDBJ whole genome shotgun (WGS) entry which is preliminary data.</text>
</comment>
<dbReference type="EMBL" id="VSSQ01033186">
    <property type="protein sequence ID" value="MPM84706.1"/>
    <property type="molecule type" value="Genomic_DNA"/>
</dbReference>
<keyword evidence="1" id="KW-0812">Transmembrane</keyword>
<gene>
    <name evidence="2" type="ORF">SDC9_131779</name>
</gene>
<evidence type="ECO:0000313" key="2">
    <source>
        <dbReference type="EMBL" id="MPM84706.1"/>
    </source>
</evidence>
<reference evidence="2" key="1">
    <citation type="submission" date="2019-08" db="EMBL/GenBank/DDBJ databases">
        <authorList>
            <person name="Kucharzyk K."/>
            <person name="Murdoch R.W."/>
            <person name="Higgins S."/>
            <person name="Loffler F."/>
        </authorList>
    </citation>
    <scope>NUCLEOTIDE SEQUENCE</scope>
</reference>
<feature type="transmembrane region" description="Helical" evidence="1">
    <location>
        <begin position="15"/>
        <end position="32"/>
    </location>
</feature>
<dbReference type="AlphaFoldDB" id="A0A645D5S3"/>
<name>A0A645D5S3_9ZZZZ</name>
<accession>A0A645D5S3</accession>
<protein>
    <submittedName>
        <fullName evidence="2">Uncharacterized protein</fullName>
    </submittedName>
</protein>
<organism evidence="2">
    <name type="scientific">bioreactor metagenome</name>
    <dbReference type="NCBI Taxonomy" id="1076179"/>
    <lineage>
        <taxon>unclassified sequences</taxon>
        <taxon>metagenomes</taxon>
        <taxon>ecological metagenomes</taxon>
    </lineage>
</organism>
<keyword evidence="1" id="KW-1133">Transmembrane helix</keyword>
<evidence type="ECO:0000256" key="1">
    <source>
        <dbReference type="SAM" id="Phobius"/>
    </source>
</evidence>